<evidence type="ECO:0008006" key="4">
    <source>
        <dbReference type="Google" id="ProtNLM"/>
    </source>
</evidence>
<feature type="transmembrane region" description="Helical" evidence="1">
    <location>
        <begin position="51"/>
        <end position="70"/>
    </location>
</feature>
<dbReference type="Proteomes" id="UP000240009">
    <property type="component" value="Unassembled WGS sequence"/>
</dbReference>
<protein>
    <recommendedName>
        <fullName evidence="4">MASE1 domain-containing protein</fullName>
    </recommendedName>
</protein>
<evidence type="ECO:0000256" key="1">
    <source>
        <dbReference type="SAM" id="Phobius"/>
    </source>
</evidence>
<feature type="transmembrane region" description="Helical" evidence="1">
    <location>
        <begin position="135"/>
        <end position="155"/>
    </location>
</feature>
<dbReference type="InterPro" id="IPR046487">
    <property type="entry name" value="DUF6580"/>
</dbReference>
<feature type="transmembrane region" description="Helical" evidence="1">
    <location>
        <begin position="101"/>
        <end position="123"/>
    </location>
</feature>
<keyword evidence="1" id="KW-1133">Transmembrane helix</keyword>
<dbReference type="Pfam" id="PF20221">
    <property type="entry name" value="DUF6580"/>
    <property type="match status" value="1"/>
</dbReference>
<keyword evidence="1" id="KW-0472">Membrane</keyword>
<feature type="transmembrane region" description="Helical" evidence="1">
    <location>
        <begin position="17"/>
        <end position="39"/>
    </location>
</feature>
<organism evidence="2 3">
    <name type="scientific">Blastopirellula marina</name>
    <dbReference type="NCBI Taxonomy" id="124"/>
    <lineage>
        <taxon>Bacteria</taxon>
        <taxon>Pseudomonadati</taxon>
        <taxon>Planctomycetota</taxon>
        <taxon>Planctomycetia</taxon>
        <taxon>Pirellulales</taxon>
        <taxon>Pirellulaceae</taxon>
        <taxon>Blastopirellula</taxon>
    </lineage>
</organism>
<accession>A0A2S8FXL2</accession>
<name>A0A2S8FXL2_9BACT</name>
<dbReference type="RefSeq" id="WP_105351125.1">
    <property type="nucleotide sequence ID" value="NZ_PUIA01000017.1"/>
</dbReference>
<reference evidence="2 3" key="1">
    <citation type="submission" date="2018-02" db="EMBL/GenBank/DDBJ databases">
        <title>Comparative genomes isolates from brazilian mangrove.</title>
        <authorList>
            <person name="Araujo J.E."/>
            <person name="Taketani R.G."/>
            <person name="Silva M.C.P."/>
            <person name="Loureco M.V."/>
            <person name="Andreote F.D."/>
        </authorList>
    </citation>
    <scope>NUCLEOTIDE SEQUENCE [LARGE SCALE GENOMIC DNA]</scope>
    <source>
        <strain evidence="2 3">HEX-2 MGV</strain>
    </source>
</reference>
<evidence type="ECO:0000313" key="2">
    <source>
        <dbReference type="EMBL" id="PQO36810.1"/>
    </source>
</evidence>
<comment type="caution">
    <text evidence="2">The sequence shown here is derived from an EMBL/GenBank/DDBJ whole genome shotgun (WGS) entry which is preliminary data.</text>
</comment>
<proteinExistence type="predicted"/>
<dbReference type="EMBL" id="PUIA01000017">
    <property type="protein sequence ID" value="PQO36810.1"/>
    <property type="molecule type" value="Genomic_DNA"/>
</dbReference>
<keyword evidence="1" id="KW-0812">Transmembrane</keyword>
<feature type="transmembrane region" description="Helical" evidence="1">
    <location>
        <begin position="175"/>
        <end position="196"/>
    </location>
</feature>
<feature type="transmembrane region" description="Helical" evidence="1">
    <location>
        <begin position="77"/>
        <end position="95"/>
    </location>
</feature>
<dbReference type="OrthoDB" id="9806699at2"/>
<sequence>MSQATQSPAKQTHHLRIWLVVGACLIYCVLLRVLPYALTAIGAQNDWFSQNFPWSLTPILAVGMFAGALFTNRYAAAGLLLAALIASDVGIWLASGHIDWAFYPGTPFNYLCLLGTILLGYVLRNDRSWIKPIGMGVLASVAYFLVSNFGSWLTLAEYTKDVSGLIQCYVSALPFFRNLLAGTCLGSVVLFCPLLLNAVAPIQEQGGQLEQTGSSTTR</sequence>
<gene>
    <name evidence="2" type="ORF">C5Y96_06485</name>
</gene>
<dbReference type="AlphaFoldDB" id="A0A2S8FXL2"/>
<evidence type="ECO:0000313" key="3">
    <source>
        <dbReference type="Proteomes" id="UP000240009"/>
    </source>
</evidence>